<dbReference type="FunFam" id="3.10.20.370:FF:000001">
    <property type="entry name" value="Retrovirus-related Pol polyprotein from transposon 17.6-like protein"/>
    <property type="match status" value="1"/>
</dbReference>
<proteinExistence type="predicted"/>
<accession>A0A914X7P0</accession>
<evidence type="ECO:0000256" key="2">
    <source>
        <dbReference type="ARBA" id="ARBA00022722"/>
    </source>
</evidence>
<keyword evidence="3" id="KW-0378">Hydrolase</keyword>
<evidence type="ECO:0000259" key="6">
    <source>
        <dbReference type="Pfam" id="PF17919"/>
    </source>
</evidence>
<organism evidence="7 8">
    <name type="scientific">Plectus sambesii</name>
    <dbReference type="NCBI Taxonomy" id="2011161"/>
    <lineage>
        <taxon>Eukaryota</taxon>
        <taxon>Metazoa</taxon>
        <taxon>Ecdysozoa</taxon>
        <taxon>Nematoda</taxon>
        <taxon>Chromadorea</taxon>
        <taxon>Plectida</taxon>
        <taxon>Plectina</taxon>
        <taxon>Plectoidea</taxon>
        <taxon>Plectidae</taxon>
        <taxon>Plectus</taxon>
    </lineage>
</organism>
<dbReference type="InterPro" id="IPR043128">
    <property type="entry name" value="Rev_trsase/Diguanyl_cyclase"/>
</dbReference>
<dbReference type="Gene3D" id="3.30.70.270">
    <property type="match status" value="2"/>
</dbReference>
<keyword evidence="4" id="KW-0808">Transferase</keyword>
<keyword evidence="4" id="KW-0695">RNA-directed DNA polymerase</keyword>
<reference evidence="8" key="1">
    <citation type="submission" date="2022-11" db="UniProtKB">
        <authorList>
            <consortium name="WormBaseParasite"/>
        </authorList>
    </citation>
    <scope>IDENTIFICATION</scope>
</reference>
<dbReference type="PANTHER" id="PTHR37984:SF5">
    <property type="entry name" value="PROTEIN NYNRIN-LIKE"/>
    <property type="match status" value="1"/>
</dbReference>
<dbReference type="InterPro" id="IPR050951">
    <property type="entry name" value="Retrovirus_Pol_polyprotein"/>
</dbReference>
<dbReference type="PANTHER" id="PTHR37984">
    <property type="entry name" value="PROTEIN CBG26694"/>
    <property type="match status" value="1"/>
</dbReference>
<dbReference type="EC" id="2.7.7.49" evidence="1"/>
<evidence type="ECO:0000256" key="1">
    <source>
        <dbReference type="ARBA" id="ARBA00012493"/>
    </source>
</evidence>
<name>A0A914X7P0_9BILA</name>
<evidence type="ECO:0000256" key="5">
    <source>
        <dbReference type="ARBA" id="ARBA00023268"/>
    </source>
</evidence>
<dbReference type="SUPFAM" id="SSF56672">
    <property type="entry name" value="DNA/RNA polymerases"/>
    <property type="match status" value="1"/>
</dbReference>
<evidence type="ECO:0000256" key="3">
    <source>
        <dbReference type="ARBA" id="ARBA00022759"/>
    </source>
</evidence>
<dbReference type="Pfam" id="PF17919">
    <property type="entry name" value="RT_RNaseH_2"/>
    <property type="match status" value="1"/>
</dbReference>
<dbReference type="Gene3D" id="3.10.20.370">
    <property type="match status" value="1"/>
</dbReference>
<dbReference type="CDD" id="cd09274">
    <property type="entry name" value="RNase_HI_RT_Ty3"/>
    <property type="match status" value="1"/>
</dbReference>
<dbReference type="GO" id="GO:0003964">
    <property type="term" value="F:RNA-directed DNA polymerase activity"/>
    <property type="evidence" value="ECO:0007669"/>
    <property type="project" value="UniProtKB-KW"/>
</dbReference>
<protein>
    <recommendedName>
        <fullName evidence="1">RNA-directed DNA polymerase</fullName>
        <ecNumber evidence="1">2.7.7.49</ecNumber>
    </recommendedName>
</protein>
<keyword evidence="3" id="KW-0255">Endonuclease</keyword>
<evidence type="ECO:0000313" key="7">
    <source>
        <dbReference type="Proteomes" id="UP000887566"/>
    </source>
</evidence>
<feature type="domain" description="Reverse transcriptase/retrotransposon-derived protein RNase H-like" evidence="6">
    <location>
        <begin position="115"/>
        <end position="213"/>
    </location>
</feature>
<dbReference type="GO" id="GO:0004519">
    <property type="term" value="F:endonuclease activity"/>
    <property type="evidence" value="ECO:0007669"/>
    <property type="project" value="UniProtKB-KW"/>
</dbReference>
<dbReference type="FunFam" id="3.30.70.270:FF:000020">
    <property type="entry name" value="Transposon Tf2-6 polyprotein-like Protein"/>
    <property type="match status" value="1"/>
</dbReference>
<keyword evidence="4" id="KW-0548">Nucleotidyltransferase</keyword>
<dbReference type="InterPro" id="IPR041577">
    <property type="entry name" value="RT_RNaseH_2"/>
</dbReference>
<keyword evidence="7" id="KW-1185">Reference proteome</keyword>
<keyword evidence="5" id="KW-0511">Multifunctional enzyme</keyword>
<evidence type="ECO:0000313" key="8">
    <source>
        <dbReference type="WBParaSite" id="PSAMB.scaffold6768size8826.g29152.t1"/>
    </source>
</evidence>
<keyword evidence="2" id="KW-0540">Nuclease</keyword>
<sequence>MGVLEKIDFNKRGYAAPIVVVTKTNGKDAGFKCNHEKCSFFKDEVKYLGHIISAEGKRPDPGKTSAILKMPAPRNTDEVSSFLGKINFYSHFLSDYTDLCTPLYELKQKGKKFIWSKLCQNNFDQLKSALTKATCLVHYDPKLPLLLATNASSYGVGAVLSHRHSDGTEKPIAFASKTLEPGEKNYSQIEKEGLSIIFGLKKFEQFLIGHHFELITDHRPLVSIFNPEKGIPASSANRLQ</sequence>
<dbReference type="InterPro" id="IPR043502">
    <property type="entry name" value="DNA/RNA_pol_sf"/>
</dbReference>
<dbReference type="WBParaSite" id="PSAMB.scaffold6768size8826.g29152.t1">
    <property type="protein sequence ID" value="PSAMB.scaffold6768size8826.g29152.t1"/>
    <property type="gene ID" value="PSAMB.scaffold6768size8826.g29152"/>
</dbReference>
<evidence type="ECO:0000256" key="4">
    <source>
        <dbReference type="ARBA" id="ARBA00022918"/>
    </source>
</evidence>
<dbReference type="AlphaFoldDB" id="A0A914X7P0"/>
<dbReference type="Proteomes" id="UP000887566">
    <property type="component" value="Unplaced"/>
</dbReference>